<dbReference type="Pfam" id="PF06114">
    <property type="entry name" value="Peptidase_M78"/>
    <property type="match status" value="1"/>
</dbReference>
<dbReference type="Proteomes" id="UP000199159">
    <property type="component" value="Unassembled WGS sequence"/>
</dbReference>
<organism evidence="2 3">
    <name type="scientific">Litchfieldia salsa</name>
    <dbReference type="NCBI Taxonomy" id="930152"/>
    <lineage>
        <taxon>Bacteria</taxon>
        <taxon>Bacillati</taxon>
        <taxon>Bacillota</taxon>
        <taxon>Bacilli</taxon>
        <taxon>Bacillales</taxon>
        <taxon>Bacillaceae</taxon>
        <taxon>Litchfieldia</taxon>
    </lineage>
</organism>
<accession>A0A1H0VQH9</accession>
<keyword evidence="3" id="KW-1185">Reference proteome</keyword>
<dbReference type="InterPro" id="IPR010359">
    <property type="entry name" value="IrrE_HExxH"/>
</dbReference>
<name>A0A1H0VQH9_9BACI</name>
<dbReference type="AlphaFoldDB" id="A0A1H0VQH9"/>
<proteinExistence type="predicted"/>
<feature type="domain" description="IrrE N-terminal-like" evidence="1">
    <location>
        <begin position="45"/>
        <end position="147"/>
    </location>
</feature>
<gene>
    <name evidence="2" type="ORF">SAMN05216565_107131</name>
</gene>
<evidence type="ECO:0000313" key="3">
    <source>
        <dbReference type="Proteomes" id="UP000199159"/>
    </source>
</evidence>
<evidence type="ECO:0000313" key="2">
    <source>
        <dbReference type="EMBL" id="SDP80438.1"/>
    </source>
</evidence>
<protein>
    <recommendedName>
        <fullName evidence="1">IrrE N-terminal-like domain-containing protein</fullName>
    </recommendedName>
</protein>
<reference evidence="3" key="1">
    <citation type="submission" date="2016-10" db="EMBL/GenBank/DDBJ databases">
        <authorList>
            <person name="Varghese N."/>
            <person name="Submissions S."/>
        </authorList>
    </citation>
    <scope>NUCLEOTIDE SEQUENCE [LARGE SCALE GENOMIC DNA]</scope>
    <source>
        <strain evidence="3">IBRC-M10078</strain>
    </source>
</reference>
<dbReference type="RefSeq" id="WP_238457273.1">
    <property type="nucleotide sequence ID" value="NZ_FNJU01000007.1"/>
</dbReference>
<dbReference type="STRING" id="930152.SAMN05216565_107131"/>
<evidence type="ECO:0000259" key="1">
    <source>
        <dbReference type="Pfam" id="PF06114"/>
    </source>
</evidence>
<sequence length="163" mass="19985">MSYIYRPFEVEKWISRYYLKIGMKQPEEINEIAIARSFRIYLTYTEKRSFAHKEENFKLINIDSRLTKFEQREHFFHELCHILRHCGYQIMMPKSFRELQEFDSKRFTRYAAIPFDMLNTIDLRSPYVVQNMADTFKVSEDLCRERLEGIHRNKKTKKPVFYT</sequence>
<dbReference type="EMBL" id="FNJU01000007">
    <property type="protein sequence ID" value="SDP80438.1"/>
    <property type="molecule type" value="Genomic_DNA"/>
</dbReference>